<evidence type="ECO:0000313" key="2">
    <source>
        <dbReference type="EMBL" id="KJL21694.1"/>
    </source>
</evidence>
<comment type="caution">
    <text evidence="2">The sequence shown here is derived from an EMBL/GenBank/DDBJ whole genome shotgun (WGS) entry which is preliminary data.</text>
</comment>
<dbReference type="PATRIC" id="fig|104336.4.peg.1635"/>
<evidence type="ECO:0008006" key="4">
    <source>
        <dbReference type="Google" id="ProtNLM"/>
    </source>
</evidence>
<dbReference type="KEGG" id="mfol:DXT68_16660"/>
<reference evidence="2 3" key="1">
    <citation type="submission" date="2015-02" db="EMBL/GenBank/DDBJ databases">
        <title>Draft genome sequences of ten Microbacterium spp. with emphasis on heavy metal contaminated environments.</title>
        <authorList>
            <person name="Corretto E."/>
        </authorList>
    </citation>
    <scope>NUCLEOTIDE SEQUENCE [LARGE SCALE GENOMIC DNA]</scope>
    <source>
        <strain evidence="2 3">DSM 12966</strain>
    </source>
</reference>
<gene>
    <name evidence="2" type="ORF">RN50_01592</name>
</gene>
<organism evidence="2 3">
    <name type="scientific">Microbacterium foliorum</name>
    <dbReference type="NCBI Taxonomy" id="104336"/>
    <lineage>
        <taxon>Bacteria</taxon>
        <taxon>Bacillati</taxon>
        <taxon>Actinomycetota</taxon>
        <taxon>Actinomycetes</taxon>
        <taxon>Micrococcales</taxon>
        <taxon>Microbacteriaceae</taxon>
        <taxon>Microbacterium</taxon>
    </lineage>
</organism>
<dbReference type="AlphaFoldDB" id="A0A0F0KMP3"/>
<accession>A0A0F0KMP3</accession>
<evidence type="ECO:0000313" key="3">
    <source>
        <dbReference type="Proteomes" id="UP000033572"/>
    </source>
</evidence>
<sequence length="337" mass="36703">MIDGVSVVSGERVFRRHPARAVVSAILISAALSAATLFILPQFLPRRMDLSTRGIIVLAVAIALTLVVFVSILWLRNTRIVVRPDRVEIGRAGNREVYDRATTAFRSKITEHRTNGLRSGITRALIIENAGREITVELPGFTRATFNDLMATLNPIAPPAAADPVAAARERAQLPSSFTVDSTGERRLANGLTIGAVMLLVVAAAVVVLALQPGFLDGELSALVLLVPFAGLAGIVLAIVAFQRRRVLKAIPAHITVSHHGLRLDDVDLPFSQLTRIWLTPPAYPVRRIRFERVAGRATVHVLGSSRVQMTPEYTTLLLALRAETAQHPEMLRLDLE</sequence>
<keyword evidence="3" id="KW-1185">Reference proteome</keyword>
<evidence type="ECO:0000256" key="1">
    <source>
        <dbReference type="SAM" id="Phobius"/>
    </source>
</evidence>
<proteinExistence type="predicted"/>
<dbReference type="EMBL" id="JYIU01000040">
    <property type="protein sequence ID" value="KJL21694.1"/>
    <property type="molecule type" value="Genomic_DNA"/>
</dbReference>
<dbReference type="Proteomes" id="UP000033572">
    <property type="component" value="Unassembled WGS sequence"/>
</dbReference>
<feature type="transmembrane region" description="Helical" evidence="1">
    <location>
        <begin position="192"/>
        <end position="211"/>
    </location>
</feature>
<dbReference type="RefSeq" id="WP_045253976.1">
    <property type="nucleotide sequence ID" value="NZ_CP031425.1"/>
</dbReference>
<feature type="transmembrane region" description="Helical" evidence="1">
    <location>
        <begin position="21"/>
        <end position="43"/>
    </location>
</feature>
<dbReference type="GeneID" id="94446027"/>
<protein>
    <recommendedName>
        <fullName evidence="4">PH domain-containing protein</fullName>
    </recommendedName>
</protein>
<keyword evidence="1" id="KW-1133">Transmembrane helix</keyword>
<keyword evidence="1" id="KW-0472">Membrane</keyword>
<keyword evidence="1" id="KW-0812">Transmembrane</keyword>
<name>A0A0F0KMP3_9MICO</name>
<feature type="transmembrane region" description="Helical" evidence="1">
    <location>
        <begin position="223"/>
        <end position="242"/>
    </location>
</feature>
<feature type="transmembrane region" description="Helical" evidence="1">
    <location>
        <begin position="55"/>
        <end position="75"/>
    </location>
</feature>